<dbReference type="SUPFAM" id="SSF50494">
    <property type="entry name" value="Trypsin-like serine proteases"/>
    <property type="match status" value="1"/>
</dbReference>
<dbReference type="PANTHER" id="PTHR15462:SF8">
    <property type="entry name" value="SERINE PROTEASE"/>
    <property type="match status" value="1"/>
</dbReference>
<proteinExistence type="predicted"/>
<dbReference type="Proteomes" id="UP001428290">
    <property type="component" value="Unassembled WGS sequence"/>
</dbReference>
<reference evidence="3 4" key="1">
    <citation type="submission" date="2024-02" db="EMBL/GenBank/DDBJ databases">
        <title>Herpetosiphon gulosus NBRC 112829.</title>
        <authorList>
            <person name="Ichikawa N."/>
            <person name="Katano-Makiyama Y."/>
            <person name="Hidaka K."/>
        </authorList>
    </citation>
    <scope>NUCLEOTIDE SEQUENCE [LARGE SCALE GENOMIC DNA]</scope>
    <source>
        <strain evidence="3 4">NBRC 112829</strain>
    </source>
</reference>
<evidence type="ECO:0000313" key="3">
    <source>
        <dbReference type="EMBL" id="GAA5527754.1"/>
    </source>
</evidence>
<feature type="signal peptide" evidence="2">
    <location>
        <begin position="1"/>
        <end position="35"/>
    </location>
</feature>
<sequence>MQRQTRQLWRSTLSLLGTIGLIASSFSITTSSTSAQTSSSAQPCLSGDPFQLAALKTKLSQANPPSGVQRVNRTLTVEFITTGVLTDEAPTLPVLPAEVGDDEPYERDPVPASTATFRVFNTLTLNEFRVVMQASTVGTIRDCYERNDLLNGKIPTDYIGDIDAPPPPQRSKQTEVFTPFGWSNADDNRELKTNHTQFPLRTISQFSRVSGNQDSNCTGTFVGPRHLITAAHCINREATNVWFTTKVTPARNGTGTGSAPYGSSVIMPDPEPPVESWYWTFEEWRNPNQSNRTRWDIGMIVVPNRLGDTTSWMGVAPRTATYLKNTTSYNRGYPNCNGDGATRGNAPAGCQVARMYGDPGNCGARWFKNLDGAGWSMRYDVKCDASAGHSGSPVYHYEYSAHHGKDIPVVSAVIITEECFTCSNLNSYVNTVRRVTPSVIDNYVALREIFN</sequence>
<evidence type="ECO:0000313" key="4">
    <source>
        <dbReference type="Proteomes" id="UP001428290"/>
    </source>
</evidence>
<feature type="chain" id="PRO_5046617417" description="Serine protease" evidence="2">
    <location>
        <begin position="36"/>
        <end position="451"/>
    </location>
</feature>
<dbReference type="InterPro" id="IPR043504">
    <property type="entry name" value="Peptidase_S1_PA_chymotrypsin"/>
</dbReference>
<dbReference type="Gene3D" id="2.40.10.10">
    <property type="entry name" value="Trypsin-like serine proteases"/>
    <property type="match status" value="2"/>
</dbReference>
<keyword evidence="1 2" id="KW-0732">Signal</keyword>
<dbReference type="PANTHER" id="PTHR15462">
    <property type="entry name" value="SERINE PROTEASE"/>
    <property type="match status" value="1"/>
</dbReference>
<organism evidence="3 4">
    <name type="scientific">Herpetosiphon gulosus</name>
    <dbReference type="NCBI Taxonomy" id="1973496"/>
    <lineage>
        <taxon>Bacteria</taxon>
        <taxon>Bacillati</taxon>
        <taxon>Chloroflexota</taxon>
        <taxon>Chloroflexia</taxon>
        <taxon>Herpetosiphonales</taxon>
        <taxon>Herpetosiphonaceae</taxon>
        <taxon>Herpetosiphon</taxon>
    </lineage>
</organism>
<dbReference type="InterPro" id="IPR009003">
    <property type="entry name" value="Peptidase_S1_PA"/>
</dbReference>
<evidence type="ECO:0000256" key="2">
    <source>
        <dbReference type="SAM" id="SignalP"/>
    </source>
</evidence>
<name>A0ABP9WXB1_9CHLR</name>
<gene>
    <name evidence="3" type="ORF">Hgul01_01547</name>
</gene>
<keyword evidence="4" id="KW-1185">Reference proteome</keyword>
<evidence type="ECO:0000256" key="1">
    <source>
        <dbReference type="ARBA" id="ARBA00022729"/>
    </source>
</evidence>
<dbReference type="EMBL" id="BAABRU010000004">
    <property type="protein sequence ID" value="GAA5527754.1"/>
    <property type="molecule type" value="Genomic_DNA"/>
</dbReference>
<evidence type="ECO:0008006" key="5">
    <source>
        <dbReference type="Google" id="ProtNLM"/>
    </source>
</evidence>
<dbReference type="InterPro" id="IPR050966">
    <property type="entry name" value="Glutamyl_endopeptidase"/>
</dbReference>
<dbReference type="RefSeq" id="WP_345721370.1">
    <property type="nucleotide sequence ID" value="NZ_BAABRU010000004.1"/>
</dbReference>
<comment type="caution">
    <text evidence="3">The sequence shown here is derived from an EMBL/GenBank/DDBJ whole genome shotgun (WGS) entry which is preliminary data.</text>
</comment>
<protein>
    <recommendedName>
        <fullName evidence="5">Serine protease</fullName>
    </recommendedName>
</protein>
<accession>A0ABP9WXB1</accession>